<feature type="domain" description="GST N-terminal" evidence="2">
    <location>
        <begin position="2"/>
        <end position="86"/>
    </location>
</feature>
<dbReference type="SUPFAM" id="SSF52833">
    <property type="entry name" value="Thioredoxin-like"/>
    <property type="match status" value="1"/>
</dbReference>
<dbReference type="PANTHER" id="PTHR44051">
    <property type="entry name" value="GLUTATHIONE S-TRANSFERASE-RELATED"/>
    <property type="match status" value="1"/>
</dbReference>
<accession>A0ABQ6XDA0</accession>
<evidence type="ECO:0000259" key="2">
    <source>
        <dbReference type="PROSITE" id="PS50404"/>
    </source>
</evidence>
<keyword evidence="4" id="KW-1185">Reference proteome</keyword>
<comment type="caution">
    <text evidence="3">The sequence shown here is derived from an EMBL/GenBank/DDBJ whole genome shotgun (WGS) entry which is preliminary data.</text>
</comment>
<dbReference type="SUPFAM" id="SSF47616">
    <property type="entry name" value="GST C-terminal domain-like"/>
    <property type="match status" value="1"/>
</dbReference>
<evidence type="ECO:0000313" key="4">
    <source>
        <dbReference type="Proteomes" id="UP000466130"/>
    </source>
</evidence>
<gene>
    <name evidence="3" type="ORF">F1978_01420</name>
</gene>
<dbReference type="PANTHER" id="PTHR44051:SF8">
    <property type="entry name" value="GLUTATHIONE S-TRANSFERASE GSTA"/>
    <property type="match status" value="1"/>
</dbReference>
<dbReference type="Pfam" id="PF13410">
    <property type="entry name" value="GST_C_2"/>
    <property type="match status" value="1"/>
</dbReference>
<dbReference type="SFLD" id="SFLDS00019">
    <property type="entry name" value="Glutathione_Transferase_(cytos"/>
    <property type="match status" value="1"/>
</dbReference>
<name>A0ABQ6XDA0_9GAMM</name>
<dbReference type="InterPro" id="IPR004045">
    <property type="entry name" value="Glutathione_S-Trfase_N"/>
</dbReference>
<dbReference type="InterPro" id="IPR036282">
    <property type="entry name" value="Glutathione-S-Trfase_C_sf"/>
</dbReference>
<evidence type="ECO:0000313" key="3">
    <source>
        <dbReference type="EMBL" id="KAE8439944.1"/>
    </source>
</evidence>
<dbReference type="Proteomes" id="UP000466130">
    <property type="component" value="Unassembled WGS sequence"/>
</dbReference>
<dbReference type="InterPro" id="IPR040079">
    <property type="entry name" value="Glutathione_S-Trfase"/>
</dbReference>
<dbReference type="EMBL" id="VWRT01000001">
    <property type="protein sequence ID" value="KAE8439944.1"/>
    <property type="molecule type" value="Genomic_DNA"/>
</dbReference>
<dbReference type="Gene3D" id="3.40.30.10">
    <property type="entry name" value="Glutaredoxin"/>
    <property type="match status" value="1"/>
</dbReference>
<protein>
    <submittedName>
        <fullName evidence="3">Glutathione S-transferase family protein</fullName>
    </submittedName>
</protein>
<feature type="compositionally biased region" description="Basic and acidic residues" evidence="1">
    <location>
        <begin position="226"/>
        <end position="235"/>
    </location>
</feature>
<dbReference type="CDD" id="cd03194">
    <property type="entry name" value="GST_C_3"/>
    <property type="match status" value="1"/>
</dbReference>
<dbReference type="CDD" id="cd03043">
    <property type="entry name" value="GST_N_1"/>
    <property type="match status" value="1"/>
</dbReference>
<proteinExistence type="predicted"/>
<dbReference type="RefSeq" id="WP_153842289.1">
    <property type="nucleotide sequence ID" value="NZ_CP048602.1"/>
</dbReference>
<dbReference type="PROSITE" id="PS50404">
    <property type="entry name" value="GST_NTER"/>
    <property type="match status" value="1"/>
</dbReference>
<evidence type="ECO:0000256" key="1">
    <source>
        <dbReference type="SAM" id="MobiDB-lite"/>
    </source>
</evidence>
<dbReference type="Gene3D" id="1.20.1050.10">
    <property type="match status" value="1"/>
</dbReference>
<reference evidence="3 4" key="1">
    <citation type="submission" date="2019-09" db="EMBL/GenBank/DDBJ databases">
        <title>The Halomonas whole genome shotgun (WGS).</title>
        <authorList>
            <person name="Xie Z."/>
        </authorList>
    </citation>
    <scope>NUCLEOTIDE SEQUENCE [LARGE SCALE GENOMIC DNA]</scope>
    <source>
        <strain evidence="3 4">NBT06E8</strain>
    </source>
</reference>
<feature type="region of interest" description="Disordered" evidence="1">
    <location>
        <begin position="216"/>
        <end position="235"/>
    </location>
</feature>
<sequence>MLDLYIANKNYSSWSLRPWVLLKALEIPFNEHLMPFEGGFGESLATFKRFSPSGLVPCLVDSEHSVAVWDSLAIVEYVAETHSNVWPRARAARAWARSASAEMHSGFGALRDECSMNCGVRVTMNALSPGLKSNLARLDALWQEGLEHFGGPFLAGEHFTAVDAFYAPVAFRIQTFNLPLSDASLAYVKRLLALPAMQEWYEAALKETWREPMHEEETVKNATLISDERSAAGEP</sequence>
<dbReference type="InterPro" id="IPR036249">
    <property type="entry name" value="Thioredoxin-like_sf"/>
</dbReference>
<organism evidence="3 4">
    <name type="scientific">Vreelandella piezotolerans</name>
    <dbReference type="NCBI Taxonomy" id="2609667"/>
    <lineage>
        <taxon>Bacteria</taxon>
        <taxon>Pseudomonadati</taxon>
        <taxon>Pseudomonadota</taxon>
        <taxon>Gammaproteobacteria</taxon>
        <taxon>Oceanospirillales</taxon>
        <taxon>Halomonadaceae</taxon>
        <taxon>Vreelandella</taxon>
    </lineage>
</organism>
<dbReference type="Pfam" id="PF13409">
    <property type="entry name" value="GST_N_2"/>
    <property type="match status" value="1"/>
</dbReference>